<evidence type="ECO:0000313" key="6">
    <source>
        <dbReference type="Proteomes" id="UP000682111"/>
    </source>
</evidence>
<dbReference type="EMBL" id="BORC01000006">
    <property type="protein sequence ID" value="GIN63499.1"/>
    <property type="molecule type" value="Genomic_DNA"/>
</dbReference>
<feature type="active site" description="Tele-phosphohistidine intermediate" evidence="3">
    <location>
        <position position="9"/>
    </location>
</feature>
<dbReference type="GO" id="GO:0005737">
    <property type="term" value="C:cytoplasm"/>
    <property type="evidence" value="ECO:0007669"/>
    <property type="project" value="TreeGrafter"/>
</dbReference>
<keyword evidence="2" id="KW-0413">Isomerase</keyword>
<dbReference type="Proteomes" id="UP000682111">
    <property type="component" value="Unassembled WGS sequence"/>
</dbReference>
<dbReference type="CDD" id="cd07067">
    <property type="entry name" value="HP_PGM_like"/>
    <property type="match status" value="1"/>
</dbReference>
<feature type="active site" description="Proton donor/acceptor" evidence="3">
    <location>
        <position position="82"/>
    </location>
</feature>
<dbReference type="PROSITE" id="PS00175">
    <property type="entry name" value="PG_MUTASE"/>
    <property type="match status" value="1"/>
</dbReference>
<evidence type="ECO:0000256" key="4">
    <source>
        <dbReference type="PIRSR" id="PIRSR613078-2"/>
    </source>
</evidence>
<dbReference type="InterPro" id="IPR050275">
    <property type="entry name" value="PGM_Phosphatase"/>
</dbReference>
<dbReference type="SMART" id="SM00855">
    <property type="entry name" value="PGAM"/>
    <property type="match status" value="1"/>
</dbReference>
<dbReference type="Gene3D" id="3.40.50.1240">
    <property type="entry name" value="Phosphoglycerate mutase-like"/>
    <property type="match status" value="1"/>
</dbReference>
<dbReference type="Pfam" id="PF00300">
    <property type="entry name" value="His_Phos_1"/>
    <property type="match status" value="1"/>
</dbReference>
<dbReference type="InterPro" id="IPR013078">
    <property type="entry name" value="His_Pase_superF_clade-1"/>
</dbReference>
<gene>
    <name evidence="5" type="primary">pgm</name>
    <name evidence="5" type="ORF">J27TS8_34920</name>
</gene>
<accession>A0A920BUX4</accession>
<dbReference type="RefSeq" id="WP_212934193.1">
    <property type="nucleotide sequence ID" value="NZ_BORC01000006.1"/>
</dbReference>
<evidence type="ECO:0000256" key="2">
    <source>
        <dbReference type="ARBA" id="ARBA00023235"/>
    </source>
</evidence>
<feature type="binding site" evidence="4">
    <location>
        <position position="58"/>
    </location>
    <ligand>
        <name>substrate</name>
    </ligand>
</feature>
<dbReference type="AlphaFoldDB" id="A0A920BUX4"/>
<dbReference type="SUPFAM" id="SSF53254">
    <property type="entry name" value="Phosphoglycerate mutase-like"/>
    <property type="match status" value="1"/>
</dbReference>
<dbReference type="InterPro" id="IPR029033">
    <property type="entry name" value="His_PPase_superfam"/>
</dbReference>
<evidence type="ECO:0000256" key="1">
    <source>
        <dbReference type="ARBA" id="ARBA00023152"/>
    </source>
</evidence>
<comment type="caution">
    <text evidence="5">The sequence shown here is derived from an EMBL/GenBank/DDBJ whole genome shotgun (WGS) entry which is preliminary data.</text>
</comment>
<keyword evidence="1" id="KW-0324">Glycolysis</keyword>
<dbReference type="InterPro" id="IPR001345">
    <property type="entry name" value="PG/BPGM_mutase_AS"/>
</dbReference>
<name>A0A920BUX4_9BACI</name>
<proteinExistence type="predicted"/>
<reference evidence="5" key="1">
    <citation type="submission" date="2021-03" db="EMBL/GenBank/DDBJ databases">
        <title>Antimicrobial resistance genes in bacteria isolated from Japanese honey, and their potential for conferring macrolide and lincosamide resistance in the American foulbrood pathogen Paenibacillus larvae.</title>
        <authorList>
            <person name="Okamoto M."/>
            <person name="Kumagai M."/>
            <person name="Kanamori H."/>
            <person name="Takamatsu D."/>
        </authorList>
    </citation>
    <scope>NUCLEOTIDE SEQUENCE</scope>
    <source>
        <strain evidence="5">J27TS8</strain>
    </source>
</reference>
<organism evidence="5 6">
    <name type="scientific">Robertmurraya siralis</name>
    <dbReference type="NCBI Taxonomy" id="77777"/>
    <lineage>
        <taxon>Bacteria</taxon>
        <taxon>Bacillati</taxon>
        <taxon>Bacillota</taxon>
        <taxon>Bacilli</taxon>
        <taxon>Bacillales</taxon>
        <taxon>Bacillaceae</taxon>
        <taxon>Robertmurraya</taxon>
    </lineage>
</organism>
<evidence type="ECO:0000313" key="5">
    <source>
        <dbReference type="EMBL" id="GIN63499.1"/>
    </source>
</evidence>
<evidence type="ECO:0000256" key="3">
    <source>
        <dbReference type="PIRSR" id="PIRSR613078-1"/>
    </source>
</evidence>
<dbReference type="GO" id="GO:0016791">
    <property type="term" value="F:phosphatase activity"/>
    <property type="evidence" value="ECO:0007669"/>
    <property type="project" value="TreeGrafter"/>
</dbReference>
<dbReference type="PANTHER" id="PTHR48100">
    <property type="entry name" value="BROAD-SPECIFICITY PHOSPHATASE YOR283W-RELATED"/>
    <property type="match status" value="1"/>
</dbReference>
<feature type="binding site" evidence="4">
    <location>
        <begin position="8"/>
        <end position="15"/>
    </location>
    <ligand>
        <name>substrate</name>
    </ligand>
</feature>
<keyword evidence="6" id="KW-1185">Reference proteome</keyword>
<sequence>MLKLFVTRHGETEWNVEKRLQGRLNSNLTANGVRDAKLLGESLKNTDFDMVYASPSKRAVETAKLIMGNRAMPLKTDERLMEIHLGEWEGRTTEEIKQTEPDLHHLYEEKPHLFKGTGESFVDVKQRVDSILQDLEKAHQNGNVLVVTHGVVIKVLQTILKGRSLEFVWDPPIIEGTSLTIITIKDGNRTLLLEGDLAHKEEKHLF</sequence>
<dbReference type="PANTHER" id="PTHR48100:SF1">
    <property type="entry name" value="HISTIDINE PHOSPHATASE FAMILY PROTEIN-RELATED"/>
    <property type="match status" value="1"/>
</dbReference>
<protein>
    <submittedName>
        <fullName evidence="5">Phosphatase</fullName>
    </submittedName>
</protein>